<proteinExistence type="predicted"/>
<name>A0A183TVC9_TOXCA</name>
<gene>
    <name evidence="1" type="ORF">TCNE_LOCUS199</name>
</gene>
<reference evidence="3" key="1">
    <citation type="submission" date="2016-06" db="UniProtKB">
        <authorList>
            <consortium name="WormBaseParasite"/>
        </authorList>
    </citation>
    <scope>IDENTIFICATION</scope>
</reference>
<evidence type="ECO:0000313" key="3">
    <source>
        <dbReference type="WBParaSite" id="TCNE_0000019801-mRNA-1"/>
    </source>
</evidence>
<dbReference type="AlphaFoldDB" id="A0A183TVC9"/>
<dbReference type="EMBL" id="UYWY01000072">
    <property type="protein sequence ID" value="VDM23811.1"/>
    <property type="molecule type" value="Genomic_DNA"/>
</dbReference>
<sequence>MNMKSSRRFRVIKRGLTGFKYRQSILFYIVSNPKGSQWMAEYLMENKAAVLNSVNLGDYLNAMTSTWY</sequence>
<organism evidence="2 3">
    <name type="scientific">Toxocara canis</name>
    <name type="common">Canine roundworm</name>
    <dbReference type="NCBI Taxonomy" id="6265"/>
    <lineage>
        <taxon>Eukaryota</taxon>
        <taxon>Metazoa</taxon>
        <taxon>Ecdysozoa</taxon>
        <taxon>Nematoda</taxon>
        <taxon>Chromadorea</taxon>
        <taxon>Rhabditida</taxon>
        <taxon>Spirurina</taxon>
        <taxon>Ascaridomorpha</taxon>
        <taxon>Ascaridoidea</taxon>
        <taxon>Toxocaridae</taxon>
        <taxon>Toxocara</taxon>
    </lineage>
</organism>
<evidence type="ECO:0000313" key="1">
    <source>
        <dbReference type="EMBL" id="VDM23811.1"/>
    </source>
</evidence>
<dbReference type="WBParaSite" id="TCNE_0000019801-mRNA-1">
    <property type="protein sequence ID" value="TCNE_0000019801-mRNA-1"/>
    <property type="gene ID" value="TCNE_0000019801"/>
</dbReference>
<protein>
    <submittedName>
        <fullName evidence="3">DDE_Tnp_ISL3 domain-containing protein</fullName>
    </submittedName>
</protein>
<reference evidence="1 2" key="2">
    <citation type="submission" date="2018-11" db="EMBL/GenBank/DDBJ databases">
        <authorList>
            <consortium name="Pathogen Informatics"/>
        </authorList>
    </citation>
    <scope>NUCLEOTIDE SEQUENCE [LARGE SCALE GENOMIC DNA]</scope>
</reference>
<dbReference type="Proteomes" id="UP000050794">
    <property type="component" value="Unassembled WGS sequence"/>
</dbReference>
<accession>A0A183TVC9</accession>
<evidence type="ECO:0000313" key="2">
    <source>
        <dbReference type="Proteomes" id="UP000050794"/>
    </source>
</evidence>
<keyword evidence="2" id="KW-1185">Reference proteome</keyword>